<name>A0A0R1KT78_9LACO</name>
<dbReference type="Gene3D" id="1.20.1720.10">
    <property type="entry name" value="Multidrug resistance protein D"/>
    <property type="match status" value="1"/>
</dbReference>
<feature type="transmembrane region" description="Helical" evidence="6">
    <location>
        <begin position="391"/>
        <end position="413"/>
    </location>
</feature>
<dbReference type="SUPFAM" id="SSF103473">
    <property type="entry name" value="MFS general substrate transporter"/>
    <property type="match status" value="1"/>
</dbReference>
<dbReference type="GO" id="GO:0022857">
    <property type="term" value="F:transmembrane transporter activity"/>
    <property type="evidence" value="ECO:0007669"/>
    <property type="project" value="InterPro"/>
</dbReference>
<feature type="transmembrane region" description="Helical" evidence="6">
    <location>
        <begin position="75"/>
        <end position="98"/>
    </location>
</feature>
<evidence type="ECO:0000256" key="5">
    <source>
        <dbReference type="ARBA" id="ARBA00023136"/>
    </source>
</evidence>
<accession>A0A0R1KT78</accession>
<reference evidence="8 9" key="1">
    <citation type="journal article" date="2015" name="Genome Announc.">
        <title>Expanding the biotechnology potential of lactobacilli through comparative genomics of 213 strains and associated genera.</title>
        <authorList>
            <person name="Sun Z."/>
            <person name="Harris H.M."/>
            <person name="McCann A."/>
            <person name="Guo C."/>
            <person name="Argimon S."/>
            <person name="Zhang W."/>
            <person name="Yang X."/>
            <person name="Jeffery I.B."/>
            <person name="Cooney J.C."/>
            <person name="Kagawa T.F."/>
            <person name="Liu W."/>
            <person name="Song Y."/>
            <person name="Salvetti E."/>
            <person name="Wrobel A."/>
            <person name="Rasinkangas P."/>
            <person name="Parkhill J."/>
            <person name="Rea M.C."/>
            <person name="O'Sullivan O."/>
            <person name="Ritari J."/>
            <person name="Douillard F.P."/>
            <person name="Paul Ross R."/>
            <person name="Yang R."/>
            <person name="Briner A.E."/>
            <person name="Felis G.E."/>
            <person name="de Vos W.M."/>
            <person name="Barrangou R."/>
            <person name="Klaenhammer T.R."/>
            <person name="Caufield P.W."/>
            <person name="Cui Y."/>
            <person name="Zhang H."/>
            <person name="O'Toole P.W."/>
        </authorList>
    </citation>
    <scope>NUCLEOTIDE SEQUENCE [LARGE SCALE GENOMIC DNA]</scope>
    <source>
        <strain evidence="8 9">DSM 19674</strain>
    </source>
</reference>
<feature type="transmembrane region" description="Helical" evidence="6">
    <location>
        <begin position="104"/>
        <end position="127"/>
    </location>
</feature>
<dbReference type="Gene3D" id="1.20.1250.20">
    <property type="entry name" value="MFS general substrate transporter like domains"/>
    <property type="match status" value="1"/>
</dbReference>
<protein>
    <submittedName>
        <fullName evidence="8">Efflux pump antibiotic resistance protein</fullName>
    </submittedName>
</protein>
<feature type="transmembrane region" description="Helical" evidence="6">
    <location>
        <begin position="300"/>
        <end position="320"/>
    </location>
</feature>
<dbReference type="RefSeq" id="WP_056953424.1">
    <property type="nucleotide sequence ID" value="NZ_AZDY01000038.1"/>
</dbReference>
<proteinExistence type="predicted"/>
<feature type="domain" description="Major facilitator superfamily (MFS) profile" evidence="7">
    <location>
        <begin position="9"/>
        <end position="464"/>
    </location>
</feature>
<keyword evidence="4 6" id="KW-1133">Transmembrane helix</keyword>
<keyword evidence="5 6" id="KW-0472">Membrane</keyword>
<keyword evidence="2" id="KW-0813">Transport</keyword>
<dbReference type="OrthoDB" id="102502at2"/>
<evidence type="ECO:0000256" key="2">
    <source>
        <dbReference type="ARBA" id="ARBA00022448"/>
    </source>
</evidence>
<dbReference type="PANTHER" id="PTHR42718">
    <property type="entry name" value="MAJOR FACILITATOR SUPERFAMILY MULTIDRUG TRANSPORTER MFSC"/>
    <property type="match status" value="1"/>
</dbReference>
<evidence type="ECO:0000256" key="1">
    <source>
        <dbReference type="ARBA" id="ARBA00004651"/>
    </source>
</evidence>
<feature type="transmembrane region" description="Helical" evidence="6">
    <location>
        <begin position="45"/>
        <end position="63"/>
    </location>
</feature>
<evidence type="ECO:0000256" key="4">
    <source>
        <dbReference type="ARBA" id="ARBA00022989"/>
    </source>
</evidence>
<dbReference type="Proteomes" id="UP000051515">
    <property type="component" value="Unassembled WGS sequence"/>
</dbReference>
<evidence type="ECO:0000256" key="3">
    <source>
        <dbReference type="ARBA" id="ARBA00022692"/>
    </source>
</evidence>
<feature type="transmembrane region" description="Helical" evidence="6">
    <location>
        <begin position="139"/>
        <end position="157"/>
    </location>
</feature>
<evidence type="ECO:0000313" key="9">
    <source>
        <dbReference type="Proteomes" id="UP000051515"/>
    </source>
</evidence>
<feature type="transmembrane region" description="Helical" evidence="6">
    <location>
        <begin position="195"/>
        <end position="216"/>
    </location>
</feature>
<feature type="transmembrane region" description="Helical" evidence="6">
    <location>
        <begin position="433"/>
        <end position="457"/>
    </location>
</feature>
<dbReference type="GO" id="GO:0005886">
    <property type="term" value="C:plasma membrane"/>
    <property type="evidence" value="ECO:0007669"/>
    <property type="project" value="UniProtKB-SubCell"/>
</dbReference>
<dbReference type="EMBL" id="AZDY01000038">
    <property type="protein sequence ID" value="KRK82407.1"/>
    <property type="molecule type" value="Genomic_DNA"/>
</dbReference>
<evidence type="ECO:0000259" key="7">
    <source>
        <dbReference type="PROSITE" id="PS50850"/>
    </source>
</evidence>
<dbReference type="InterPro" id="IPR020846">
    <property type="entry name" value="MFS_dom"/>
</dbReference>
<gene>
    <name evidence="8" type="ORF">FC78_GL002414</name>
</gene>
<comment type="subcellular location">
    <subcellularLocation>
        <location evidence="1">Cell membrane</location>
        <topology evidence="1">Multi-pass membrane protein</topology>
    </subcellularLocation>
</comment>
<keyword evidence="9" id="KW-1185">Reference proteome</keyword>
<feature type="transmembrane region" description="Helical" evidence="6">
    <location>
        <begin position="353"/>
        <end position="370"/>
    </location>
</feature>
<feature type="transmembrane region" description="Helical" evidence="6">
    <location>
        <begin position="222"/>
        <end position="244"/>
    </location>
</feature>
<organism evidence="8 9">
    <name type="scientific">Companilactobacillus bobalius DSM 19674</name>
    <dbReference type="NCBI Taxonomy" id="1423788"/>
    <lineage>
        <taxon>Bacteria</taxon>
        <taxon>Bacillati</taxon>
        <taxon>Bacillota</taxon>
        <taxon>Bacilli</taxon>
        <taxon>Lactobacillales</taxon>
        <taxon>Lactobacillaceae</taxon>
        <taxon>Companilactobacillus</taxon>
        <taxon>Companilactobacillus bobalius</taxon>
    </lineage>
</organism>
<comment type="caution">
    <text evidence="8">The sequence shown here is derived from an EMBL/GenBank/DDBJ whole genome shotgun (WGS) entry which is preliminary data.</text>
</comment>
<dbReference type="PATRIC" id="fig|1423788.3.peg.2485"/>
<dbReference type="AlphaFoldDB" id="A0A0R1KT78"/>
<evidence type="ECO:0000313" key="8">
    <source>
        <dbReference type="EMBL" id="KRK82407.1"/>
    </source>
</evidence>
<dbReference type="PROSITE" id="PS50850">
    <property type="entry name" value="MFS"/>
    <property type="match status" value="1"/>
</dbReference>
<sequence>MKSKHNILTLFATSFMSFMQLLDASIVNVAIPSLTKDLHVPMNRAEWIVSVYLIMICMLLLFWGRMADQIGYIKIFQTGTIFFTIGSLICAMSPSLYILLFGRIVQGLGASMSMATNIGIIAMIFPMSQRGRAYGINSIIAQLGNISGPGLGGLVLSVLSWHWIFIINIPIGIIVYIYGRFMFPRENRRVKKVSYDWIGLITYAVAIATFFVSIFMGQDIGFGNRAVILTFMVSLIFWIGFFYAEKHIKSPLINFKIFKISRLTLSLVSALIVFSIGYYANVIMPFYLTNFRSLSTSLTGLIMMAIPFANVIAAPIAGYFTDKYNAASVSIVNLFIYAIPIVFLMQVSKTDSLIVFTFMLLFLGIGNGGFQNNPMIMGYAPQAYQGIAGSLAALFRNLGMGIGVSMATTSLYYGMSLKANKQIAYYPTAHPNWFLSGMHFAYLTALVLLIIAIVLVYMIHRIDKHNAVTRKYR</sequence>
<evidence type="ECO:0000256" key="6">
    <source>
        <dbReference type="SAM" id="Phobius"/>
    </source>
</evidence>
<feature type="transmembrane region" description="Helical" evidence="6">
    <location>
        <begin position="163"/>
        <end position="183"/>
    </location>
</feature>
<feature type="transmembrane region" description="Helical" evidence="6">
    <location>
        <begin position="327"/>
        <end position="347"/>
    </location>
</feature>
<dbReference type="PANTHER" id="PTHR42718:SF9">
    <property type="entry name" value="MAJOR FACILITATOR SUPERFAMILY MULTIDRUG TRANSPORTER MFSC"/>
    <property type="match status" value="1"/>
</dbReference>
<keyword evidence="3 6" id="KW-0812">Transmembrane</keyword>
<dbReference type="STRING" id="1423788.FC78_GL002414"/>
<dbReference type="InterPro" id="IPR011701">
    <property type="entry name" value="MFS"/>
</dbReference>
<dbReference type="CDD" id="cd17321">
    <property type="entry name" value="MFS_MMR_MDR_like"/>
    <property type="match status" value="1"/>
</dbReference>
<dbReference type="InterPro" id="IPR036259">
    <property type="entry name" value="MFS_trans_sf"/>
</dbReference>
<dbReference type="PRINTS" id="PR01036">
    <property type="entry name" value="TCRTETB"/>
</dbReference>
<feature type="transmembrane region" description="Helical" evidence="6">
    <location>
        <begin position="265"/>
        <end position="288"/>
    </location>
</feature>
<dbReference type="Pfam" id="PF07690">
    <property type="entry name" value="MFS_1"/>
    <property type="match status" value="1"/>
</dbReference>